<organism evidence="5 6">
    <name type="scientific">Wickerhamomyces mucosus</name>
    <dbReference type="NCBI Taxonomy" id="1378264"/>
    <lineage>
        <taxon>Eukaryota</taxon>
        <taxon>Fungi</taxon>
        <taxon>Dikarya</taxon>
        <taxon>Ascomycota</taxon>
        <taxon>Saccharomycotina</taxon>
        <taxon>Saccharomycetes</taxon>
        <taxon>Phaffomycetales</taxon>
        <taxon>Wickerhamomycetaceae</taxon>
        <taxon>Wickerhamomyces</taxon>
    </lineage>
</organism>
<accession>A0A9P8PP77</accession>
<dbReference type="PANTHER" id="PTHR40621:SF7">
    <property type="entry name" value="BZIP DOMAIN-CONTAINING PROTEIN"/>
    <property type="match status" value="1"/>
</dbReference>
<feature type="domain" description="BZIP" evidence="4">
    <location>
        <begin position="57"/>
        <end position="72"/>
    </location>
</feature>
<feature type="compositionally biased region" description="Low complexity" evidence="3">
    <location>
        <begin position="140"/>
        <end position="151"/>
    </location>
</feature>
<evidence type="ECO:0000259" key="4">
    <source>
        <dbReference type="PROSITE" id="PS00036"/>
    </source>
</evidence>
<dbReference type="PANTHER" id="PTHR40621">
    <property type="entry name" value="TRANSCRIPTION FACTOR KAPC-RELATED"/>
    <property type="match status" value="1"/>
</dbReference>
<dbReference type="GO" id="GO:0000976">
    <property type="term" value="F:transcription cis-regulatory region binding"/>
    <property type="evidence" value="ECO:0007669"/>
    <property type="project" value="InterPro"/>
</dbReference>
<dbReference type="SUPFAM" id="SSF57959">
    <property type="entry name" value="Leucine zipper domain"/>
    <property type="match status" value="1"/>
</dbReference>
<dbReference type="InterPro" id="IPR046347">
    <property type="entry name" value="bZIP_sf"/>
</dbReference>
<feature type="compositionally biased region" description="Low complexity" evidence="3">
    <location>
        <begin position="161"/>
        <end position="178"/>
    </location>
</feature>
<name>A0A9P8PP77_9ASCO</name>
<feature type="compositionally biased region" description="Basic and acidic residues" evidence="3">
    <location>
        <begin position="445"/>
        <end position="455"/>
    </location>
</feature>
<feature type="compositionally biased region" description="Polar residues" evidence="3">
    <location>
        <begin position="184"/>
        <end position="194"/>
    </location>
</feature>
<dbReference type="OrthoDB" id="5374328at2759"/>
<reference evidence="5" key="1">
    <citation type="journal article" date="2021" name="Open Biol.">
        <title>Shared evolutionary footprints suggest mitochondrial oxidative damage underlies multiple complex I losses in fungi.</title>
        <authorList>
            <person name="Schikora-Tamarit M.A."/>
            <person name="Marcet-Houben M."/>
            <person name="Nosek J."/>
            <person name="Gabaldon T."/>
        </authorList>
    </citation>
    <scope>NUCLEOTIDE SEQUENCE</scope>
    <source>
        <strain evidence="5">CBS6341</strain>
    </source>
</reference>
<comment type="subcellular location">
    <subcellularLocation>
        <location evidence="1">Nucleus</location>
    </subcellularLocation>
</comment>
<dbReference type="GO" id="GO:0090575">
    <property type="term" value="C:RNA polymerase II transcription regulator complex"/>
    <property type="evidence" value="ECO:0007669"/>
    <property type="project" value="TreeGrafter"/>
</dbReference>
<gene>
    <name evidence="5" type="ORF">WICMUC_002535</name>
</gene>
<evidence type="ECO:0000256" key="3">
    <source>
        <dbReference type="SAM" id="MobiDB-lite"/>
    </source>
</evidence>
<dbReference type="EMBL" id="JAEUBF010000722">
    <property type="protein sequence ID" value="KAH3675743.1"/>
    <property type="molecule type" value="Genomic_DNA"/>
</dbReference>
<keyword evidence="2" id="KW-0539">Nucleus</keyword>
<sequence>MSNHSSPAIAPSPVATTPCNNIKPATSVTKIITSKEWVLPPRPKPGRKPSADTPATKRKAQNRAAQRAFRERRATRVQELEEKLMEIQKEKEVEELNFKNTIGQLNSENKLLMKTLKEMKSEFNNFKKQFIEDKNNSNKLSPLSTSYSPKSYPLPLPQPQPSQQIRSSSSSSAPSPQLRHQPISPATRSPRDLQNQLPIPNIKQIQTLVSKPTVSIIDDDKPDCGVCIKDDCICAAVGIRDSPPIHIQQQQTKPSTIDMLPVSLKRRTEEIEIDYTAKFSKKSTLLNKPMPKLKRFKKQERPAEVEFSNVFTGKDFESPLEQCGFCSDDSPCVCREAAKEAANAITELQNQSRTKSVYSENTENTLPPISRHSSVSSIQKLPVFHPGPSVEISGISTPPPPTKPSSADKSSGGGCTGNPGTCSQCQMDPMSTLFCTTIASKAEEEEHVKEQEKKSPVSPPLSKISSPVQDNELNSIQRSNLLTPTQSNGSFNSSDVTSLENSKGIYIPCADAYKTLSRHKEFNSVDFSTLVGKLTTRGMQVEVQSVANVLRELDKRVYS</sequence>
<feature type="region of interest" description="Disordered" evidence="3">
    <location>
        <begin position="350"/>
        <end position="414"/>
    </location>
</feature>
<dbReference type="GO" id="GO:0001228">
    <property type="term" value="F:DNA-binding transcription activator activity, RNA polymerase II-specific"/>
    <property type="evidence" value="ECO:0007669"/>
    <property type="project" value="TreeGrafter"/>
</dbReference>
<dbReference type="PROSITE" id="PS00036">
    <property type="entry name" value="BZIP_BASIC"/>
    <property type="match status" value="1"/>
</dbReference>
<feature type="compositionally biased region" description="Polar residues" evidence="3">
    <location>
        <begin position="14"/>
        <end position="32"/>
    </location>
</feature>
<dbReference type="InterPro" id="IPR004827">
    <property type="entry name" value="bZIP"/>
</dbReference>
<dbReference type="Gene3D" id="1.20.5.170">
    <property type="match status" value="1"/>
</dbReference>
<evidence type="ECO:0000313" key="5">
    <source>
        <dbReference type="EMBL" id="KAH3675743.1"/>
    </source>
</evidence>
<dbReference type="InterPro" id="IPR018287">
    <property type="entry name" value="Hap4_TF_heteromerisation"/>
</dbReference>
<feature type="region of interest" description="Disordered" evidence="3">
    <location>
        <begin position="1"/>
        <end position="73"/>
    </location>
</feature>
<feature type="compositionally biased region" description="Polar residues" evidence="3">
    <location>
        <begin position="350"/>
        <end position="379"/>
    </location>
</feature>
<dbReference type="AlphaFoldDB" id="A0A9P8PP77"/>
<proteinExistence type="predicted"/>
<evidence type="ECO:0000313" key="6">
    <source>
        <dbReference type="Proteomes" id="UP000769528"/>
    </source>
</evidence>
<dbReference type="Pfam" id="PF10297">
    <property type="entry name" value="Hap4_Hap_bind"/>
    <property type="match status" value="1"/>
</dbReference>
<feature type="region of interest" description="Disordered" evidence="3">
    <location>
        <begin position="136"/>
        <end position="194"/>
    </location>
</feature>
<dbReference type="CDD" id="cd14688">
    <property type="entry name" value="bZIP_YAP"/>
    <property type="match status" value="1"/>
</dbReference>
<dbReference type="SMART" id="SM00338">
    <property type="entry name" value="BRLZ"/>
    <property type="match status" value="1"/>
</dbReference>
<protein>
    <recommendedName>
        <fullName evidence="4">BZIP domain-containing protein</fullName>
    </recommendedName>
</protein>
<dbReference type="InterPro" id="IPR050936">
    <property type="entry name" value="AP-1-like"/>
</dbReference>
<comment type="caution">
    <text evidence="5">The sequence shown here is derived from an EMBL/GenBank/DDBJ whole genome shotgun (WGS) entry which is preliminary data.</text>
</comment>
<dbReference type="Proteomes" id="UP000769528">
    <property type="component" value="Unassembled WGS sequence"/>
</dbReference>
<keyword evidence="6" id="KW-1185">Reference proteome</keyword>
<reference evidence="5" key="2">
    <citation type="submission" date="2021-01" db="EMBL/GenBank/DDBJ databases">
        <authorList>
            <person name="Schikora-Tamarit M.A."/>
        </authorList>
    </citation>
    <scope>NUCLEOTIDE SEQUENCE</scope>
    <source>
        <strain evidence="5">CBS6341</strain>
    </source>
</reference>
<feature type="region of interest" description="Disordered" evidence="3">
    <location>
        <begin position="445"/>
        <end position="467"/>
    </location>
</feature>
<evidence type="ECO:0000256" key="1">
    <source>
        <dbReference type="ARBA" id="ARBA00004123"/>
    </source>
</evidence>
<evidence type="ECO:0000256" key="2">
    <source>
        <dbReference type="ARBA" id="ARBA00023242"/>
    </source>
</evidence>